<dbReference type="PROSITE" id="PS00622">
    <property type="entry name" value="HTH_LUXR_1"/>
    <property type="match status" value="1"/>
</dbReference>
<dbReference type="PANTHER" id="PTHR44688:SF25">
    <property type="entry name" value="HTH LUXR-TYPE DOMAIN-CONTAINING PROTEIN"/>
    <property type="match status" value="1"/>
</dbReference>
<protein>
    <submittedName>
        <fullName evidence="6">Helix-turn-helix transcriptional regulator</fullName>
    </submittedName>
</protein>
<dbReference type="InterPro" id="IPR016032">
    <property type="entry name" value="Sig_transdc_resp-reg_C-effctor"/>
</dbReference>
<dbReference type="PRINTS" id="PR00038">
    <property type="entry name" value="HTHLUXR"/>
</dbReference>
<feature type="transmembrane region" description="Helical" evidence="4">
    <location>
        <begin position="170"/>
        <end position="190"/>
    </location>
</feature>
<comment type="caution">
    <text evidence="6">The sequence shown here is derived from an EMBL/GenBank/DDBJ whole genome shotgun (WGS) entry which is preliminary data.</text>
</comment>
<keyword evidence="2" id="KW-0238">DNA-binding</keyword>
<feature type="transmembrane region" description="Helical" evidence="4">
    <location>
        <begin position="73"/>
        <end position="99"/>
    </location>
</feature>
<gene>
    <name evidence="6" type="ORF">B5G02_04955</name>
</gene>
<keyword evidence="7" id="KW-1185">Reference proteome</keyword>
<keyword evidence="4" id="KW-1133">Transmembrane helix</keyword>
<dbReference type="EMBL" id="NFIE01000009">
    <property type="protein sequence ID" value="OUN88777.1"/>
    <property type="molecule type" value="Genomic_DNA"/>
</dbReference>
<dbReference type="SMART" id="SM00421">
    <property type="entry name" value="HTH_LUXR"/>
    <property type="match status" value="1"/>
</dbReference>
<dbReference type="OrthoDB" id="3264440at2"/>
<feature type="transmembrane region" description="Helical" evidence="4">
    <location>
        <begin position="131"/>
        <end position="150"/>
    </location>
</feature>
<reference evidence="7" key="1">
    <citation type="submission" date="2017-04" db="EMBL/GenBank/DDBJ databases">
        <title>Function of individual gut microbiota members based on whole genome sequencing of pure cultures obtained from chicken caecum.</title>
        <authorList>
            <person name="Medvecky M."/>
            <person name="Cejkova D."/>
            <person name="Polansky O."/>
            <person name="Karasova D."/>
            <person name="Kubasova T."/>
            <person name="Cizek A."/>
            <person name="Rychlik I."/>
        </authorList>
    </citation>
    <scope>NUCLEOTIDE SEQUENCE [LARGE SCALE GENOMIC DNA]</scope>
    <source>
        <strain evidence="7">An5</strain>
    </source>
</reference>
<dbReference type="PANTHER" id="PTHR44688">
    <property type="entry name" value="DNA-BINDING TRANSCRIPTIONAL ACTIVATOR DEVR_DOSR"/>
    <property type="match status" value="1"/>
</dbReference>
<dbReference type="InterPro" id="IPR036388">
    <property type="entry name" value="WH-like_DNA-bd_sf"/>
</dbReference>
<dbReference type="InterPro" id="IPR000792">
    <property type="entry name" value="Tscrpt_reg_LuxR_C"/>
</dbReference>
<dbReference type="Gene3D" id="1.10.10.10">
    <property type="entry name" value="Winged helix-like DNA-binding domain superfamily/Winged helix DNA-binding domain"/>
    <property type="match status" value="1"/>
</dbReference>
<organism evidence="6 7">
    <name type="scientific">[Collinsella] massiliensis</name>
    <dbReference type="NCBI Taxonomy" id="1232426"/>
    <lineage>
        <taxon>Bacteria</taxon>
        <taxon>Bacillati</taxon>
        <taxon>Actinomycetota</taxon>
        <taxon>Coriobacteriia</taxon>
        <taxon>Coriobacteriales</taxon>
        <taxon>Coriobacteriaceae</taxon>
        <taxon>Enorma</taxon>
    </lineage>
</organism>
<evidence type="ECO:0000256" key="1">
    <source>
        <dbReference type="ARBA" id="ARBA00023015"/>
    </source>
</evidence>
<feature type="transmembrane region" description="Helical" evidence="4">
    <location>
        <begin position="106"/>
        <end position="125"/>
    </location>
</feature>
<dbReference type="PROSITE" id="PS50043">
    <property type="entry name" value="HTH_LUXR_2"/>
    <property type="match status" value="1"/>
</dbReference>
<keyword evidence="1" id="KW-0805">Transcription regulation</keyword>
<name>A0A1Y3XZV5_9ACTN</name>
<dbReference type="AlphaFoldDB" id="A0A1Y3XZV5"/>
<dbReference type="Pfam" id="PF00196">
    <property type="entry name" value="GerE"/>
    <property type="match status" value="1"/>
</dbReference>
<accession>A0A1Y3XZV5</accession>
<sequence length="321" mass="36426">MEFIVFHFTLFMLLSSILTSATCLSAYLVSRRQLMLIAAAGFLFYFFDIAWVFQDNILAAGHAWRDNGTYLALRSVATLVSGVGFISSFWLLVCAYLGGVPRAVKLVPCVVFCILSIAALVAMPENNLERFAFYTMRALFLFWMLIYAGVRYLLQKNESERARLRRSAGLYLLLWVLGVGVVVEDALYFLVPGAGGFIMDLRAVAPERNYCENALVLCCMVVACRSAFKALSLRFENPPVKSSAPQEEFIENNLPYFSRRYQLSPREQEIMREVLRGKDNQNIASELHLSLSTVKVHVHNILQKTGLENRKALIREFWKDA</sequence>
<feature type="transmembrane region" description="Helical" evidence="4">
    <location>
        <begin position="6"/>
        <end position="27"/>
    </location>
</feature>
<evidence type="ECO:0000256" key="2">
    <source>
        <dbReference type="ARBA" id="ARBA00023125"/>
    </source>
</evidence>
<dbReference type="Proteomes" id="UP000195781">
    <property type="component" value="Unassembled WGS sequence"/>
</dbReference>
<dbReference type="SUPFAM" id="SSF46894">
    <property type="entry name" value="C-terminal effector domain of the bipartite response regulators"/>
    <property type="match status" value="1"/>
</dbReference>
<evidence type="ECO:0000313" key="7">
    <source>
        <dbReference type="Proteomes" id="UP000195781"/>
    </source>
</evidence>
<evidence type="ECO:0000256" key="4">
    <source>
        <dbReference type="SAM" id="Phobius"/>
    </source>
</evidence>
<feature type="transmembrane region" description="Helical" evidence="4">
    <location>
        <begin position="34"/>
        <end position="53"/>
    </location>
</feature>
<dbReference type="RefSeq" id="WP_094335399.1">
    <property type="nucleotide sequence ID" value="NZ_NFIE01000009.1"/>
</dbReference>
<dbReference type="CDD" id="cd06170">
    <property type="entry name" value="LuxR_C_like"/>
    <property type="match status" value="1"/>
</dbReference>
<proteinExistence type="predicted"/>
<keyword evidence="4" id="KW-0472">Membrane</keyword>
<keyword evidence="3" id="KW-0804">Transcription</keyword>
<keyword evidence="4" id="KW-0812">Transmembrane</keyword>
<dbReference type="GO" id="GO:0006355">
    <property type="term" value="P:regulation of DNA-templated transcription"/>
    <property type="evidence" value="ECO:0007669"/>
    <property type="project" value="InterPro"/>
</dbReference>
<evidence type="ECO:0000313" key="6">
    <source>
        <dbReference type="EMBL" id="OUN88777.1"/>
    </source>
</evidence>
<dbReference type="GO" id="GO:0003677">
    <property type="term" value="F:DNA binding"/>
    <property type="evidence" value="ECO:0007669"/>
    <property type="project" value="UniProtKB-KW"/>
</dbReference>
<feature type="domain" description="HTH luxR-type" evidence="5">
    <location>
        <begin position="256"/>
        <end position="321"/>
    </location>
</feature>
<evidence type="ECO:0000256" key="3">
    <source>
        <dbReference type="ARBA" id="ARBA00023163"/>
    </source>
</evidence>
<evidence type="ECO:0000259" key="5">
    <source>
        <dbReference type="PROSITE" id="PS50043"/>
    </source>
</evidence>